<keyword evidence="2" id="KW-0342">GTP-binding</keyword>
<keyword evidence="1" id="KW-0547">Nucleotide-binding</keyword>
<dbReference type="SMART" id="SM00053">
    <property type="entry name" value="DYNc"/>
    <property type="match status" value="1"/>
</dbReference>
<keyword evidence="7" id="KW-1185">Reference proteome</keyword>
<gene>
    <name evidence="6" type="ORF">ACET3X_003683</name>
</gene>
<accession>A0ABR3UT64</accession>
<evidence type="ECO:0008006" key="8">
    <source>
        <dbReference type="Google" id="ProtNLM"/>
    </source>
</evidence>
<dbReference type="CDD" id="cd08771">
    <property type="entry name" value="DLP_1"/>
    <property type="match status" value="1"/>
</dbReference>
<dbReference type="EMBL" id="JBHGVX010000002">
    <property type="protein sequence ID" value="KAL1799646.1"/>
    <property type="molecule type" value="Genomic_DNA"/>
</dbReference>
<dbReference type="Gene3D" id="3.40.50.300">
    <property type="entry name" value="P-loop containing nucleotide triphosphate hydrolases"/>
    <property type="match status" value="1"/>
</dbReference>
<reference evidence="6 7" key="1">
    <citation type="submission" date="2024-09" db="EMBL/GenBank/DDBJ databases">
        <title>T2T genomes of carrot and Alternaria dauci and their utility for understanding host-pathogen interaction during carrot leaf blight disease.</title>
        <authorList>
            <person name="Liu W."/>
            <person name="Xu S."/>
            <person name="Ou C."/>
            <person name="Liu X."/>
            <person name="Zhuang F."/>
            <person name="Deng X.W."/>
        </authorList>
    </citation>
    <scope>NUCLEOTIDE SEQUENCE [LARGE SCALE GENOMIC DNA]</scope>
    <source>
        <strain evidence="6 7">A2016</strain>
    </source>
</reference>
<dbReference type="PRINTS" id="PR00195">
    <property type="entry name" value="DYNAMIN"/>
</dbReference>
<name>A0ABR3UT64_9PLEO</name>
<dbReference type="InterPro" id="IPR045063">
    <property type="entry name" value="Dynamin_N"/>
</dbReference>
<dbReference type="InterPro" id="IPR020850">
    <property type="entry name" value="GED_dom"/>
</dbReference>
<evidence type="ECO:0000259" key="4">
    <source>
        <dbReference type="PROSITE" id="PS51388"/>
    </source>
</evidence>
<dbReference type="Pfam" id="PF00350">
    <property type="entry name" value="Dynamin_N"/>
    <property type="match status" value="1"/>
</dbReference>
<dbReference type="InterPro" id="IPR001401">
    <property type="entry name" value="Dynamin_GTPase"/>
</dbReference>
<dbReference type="RefSeq" id="XP_069310230.1">
    <property type="nucleotide sequence ID" value="XM_069448985.1"/>
</dbReference>
<feature type="domain" description="GED" evidence="4">
    <location>
        <begin position="327"/>
        <end position="423"/>
    </location>
</feature>
<sequence length="503" mass="56140">MSLQSHETKDLLDIVDSLRSHGINRYINLPEIIVCGEQSSGKSSVLEAVSGVKFPSKDNLCTRFATELILRRGANAPIKVSIVPGSRERDRSESDLEKLRNFHYSVSADDLQIEAVIEAAKDAMGISHGSDRVFSSDILRLELSGPDQPHLTLVDLPGLFQAGSRSQSDADAVTVKSLVLSYMKNPRSIILAVVSAKNDFNNQSITKHSREIDPKGHRTLGLITKPDTLDKGSDSESFYLELAQNKEVKFRLGWHVLRNRDFTTRDSTTEERDRTEALFFENGIWKSLSADQTGVHSLKLRLSKILKDHIAAQLPDVLVQIKDGIQESTLALPLQISWKLTIKFVAQKKIIDDFSVLAIEARLIQELPSLFSPADVIDIDDVMVSNLASESEESSRERTRCSEKLKILEHGHKALQGVQDISPPRPDIKEGCLQNSVHLEHERESQALSETVSYDEEEHPQIAKEGSSPHEVHRSGNRWDSSFTFSMPIVKEKGVDGTMPVVW</sequence>
<evidence type="ECO:0000256" key="1">
    <source>
        <dbReference type="ARBA" id="ARBA00022741"/>
    </source>
</evidence>
<dbReference type="PANTHER" id="PTHR11566">
    <property type="entry name" value="DYNAMIN"/>
    <property type="match status" value="1"/>
</dbReference>
<evidence type="ECO:0000256" key="2">
    <source>
        <dbReference type="ARBA" id="ARBA00023134"/>
    </source>
</evidence>
<dbReference type="PROSITE" id="PS51718">
    <property type="entry name" value="G_DYNAMIN_2"/>
    <property type="match status" value="1"/>
</dbReference>
<dbReference type="Pfam" id="PF01031">
    <property type="entry name" value="Dynamin_M"/>
    <property type="match status" value="1"/>
</dbReference>
<dbReference type="SUPFAM" id="SSF52540">
    <property type="entry name" value="P-loop containing nucleoside triphosphate hydrolases"/>
    <property type="match status" value="1"/>
</dbReference>
<dbReference type="Proteomes" id="UP001578633">
    <property type="component" value="Chromosome 2"/>
</dbReference>
<dbReference type="PANTHER" id="PTHR11566:SF149">
    <property type="entry name" value="GTPASE, PUTATIVE (AFU_ORTHOLOGUE AFUA_6G11890)-RELATED"/>
    <property type="match status" value="1"/>
</dbReference>
<feature type="region of interest" description="Disordered" evidence="3">
    <location>
        <begin position="444"/>
        <end position="478"/>
    </location>
</feature>
<dbReference type="InterPro" id="IPR000375">
    <property type="entry name" value="Dynamin_stalk"/>
</dbReference>
<evidence type="ECO:0000256" key="3">
    <source>
        <dbReference type="SAM" id="MobiDB-lite"/>
    </source>
</evidence>
<evidence type="ECO:0000313" key="6">
    <source>
        <dbReference type="EMBL" id="KAL1799646.1"/>
    </source>
</evidence>
<dbReference type="GeneID" id="96084005"/>
<protein>
    <recommendedName>
        <fullName evidence="8">Interferon-induced GTP-binding protein Mx</fullName>
    </recommendedName>
</protein>
<evidence type="ECO:0000313" key="7">
    <source>
        <dbReference type="Proteomes" id="UP001578633"/>
    </source>
</evidence>
<feature type="domain" description="Dynamin-type G" evidence="5">
    <location>
        <begin position="26"/>
        <end position="315"/>
    </location>
</feature>
<proteinExistence type="predicted"/>
<organism evidence="6 7">
    <name type="scientific">Alternaria dauci</name>
    <dbReference type="NCBI Taxonomy" id="48095"/>
    <lineage>
        <taxon>Eukaryota</taxon>
        <taxon>Fungi</taxon>
        <taxon>Dikarya</taxon>
        <taxon>Ascomycota</taxon>
        <taxon>Pezizomycotina</taxon>
        <taxon>Dothideomycetes</taxon>
        <taxon>Pleosporomycetidae</taxon>
        <taxon>Pleosporales</taxon>
        <taxon>Pleosporineae</taxon>
        <taxon>Pleosporaceae</taxon>
        <taxon>Alternaria</taxon>
        <taxon>Alternaria sect. Porri</taxon>
    </lineage>
</organism>
<dbReference type="InterPro" id="IPR022812">
    <property type="entry name" value="Dynamin"/>
</dbReference>
<feature type="compositionally biased region" description="Basic and acidic residues" evidence="3">
    <location>
        <begin position="459"/>
        <end position="474"/>
    </location>
</feature>
<dbReference type="InterPro" id="IPR030381">
    <property type="entry name" value="G_DYNAMIN_dom"/>
</dbReference>
<dbReference type="InterPro" id="IPR027417">
    <property type="entry name" value="P-loop_NTPase"/>
</dbReference>
<evidence type="ECO:0000259" key="5">
    <source>
        <dbReference type="PROSITE" id="PS51718"/>
    </source>
</evidence>
<comment type="caution">
    <text evidence="6">The sequence shown here is derived from an EMBL/GenBank/DDBJ whole genome shotgun (WGS) entry which is preliminary data.</text>
</comment>
<dbReference type="PROSITE" id="PS51388">
    <property type="entry name" value="GED"/>
    <property type="match status" value="1"/>
</dbReference>